<organism evidence="3 4">
    <name type="scientific">Coprinopsis marcescibilis</name>
    <name type="common">Agaric fungus</name>
    <name type="synonym">Psathyrella marcescibilis</name>
    <dbReference type="NCBI Taxonomy" id="230819"/>
    <lineage>
        <taxon>Eukaryota</taxon>
        <taxon>Fungi</taxon>
        <taxon>Dikarya</taxon>
        <taxon>Basidiomycota</taxon>
        <taxon>Agaricomycotina</taxon>
        <taxon>Agaricomycetes</taxon>
        <taxon>Agaricomycetidae</taxon>
        <taxon>Agaricales</taxon>
        <taxon>Agaricineae</taxon>
        <taxon>Psathyrellaceae</taxon>
        <taxon>Coprinopsis</taxon>
    </lineage>
</organism>
<dbReference type="AlphaFoldDB" id="A0A5C3L7X3"/>
<accession>A0A5C3L7X3</accession>
<gene>
    <name evidence="3" type="ORF">FA15DRAFT_664996</name>
</gene>
<feature type="compositionally biased region" description="Low complexity" evidence="1">
    <location>
        <begin position="123"/>
        <end position="142"/>
    </location>
</feature>
<dbReference type="OrthoDB" id="5316007at2759"/>
<dbReference type="EMBL" id="ML210153">
    <property type="protein sequence ID" value="TFK28897.1"/>
    <property type="molecule type" value="Genomic_DNA"/>
</dbReference>
<evidence type="ECO:0000313" key="4">
    <source>
        <dbReference type="Proteomes" id="UP000307440"/>
    </source>
</evidence>
<proteinExistence type="predicted"/>
<feature type="chain" id="PRO_5022907279" description="Ser-Thr-rich glycosyl-phosphatidyl-inositol-anchored membrane family-domain-containing protein" evidence="2">
    <location>
        <begin position="18"/>
        <end position="180"/>
    </location>
</feature>
<evidence type="ECO:0008006" key="5">
    <source>
        <dbReference type="Google" id="ProtNLM"/>
    </source>
</evidence>
<reference evidence="3 4" key="1">
    <citation type="journal article" date="2019" name="Nat. Ecol. Evol.">
        <title>Megaphylogeny resolves global patterns of mushroom evolution.</title>
        <authorList>
            <person name="Varga T."/>
            <person name="Krizsan K."/>
            <person name="Foldi C."/>
            <person name="Dima B."/>
            <person name="Sanchez-Garcia M."/>
            <person name="Sanchez-Ramirez S."/>
            <person name="Szollosi G.J."/>
            <person name="Szarkandi J.G."/>
            <person name="Papp V."/>
            <person name="Albert L."/>
            <person name="Andreopoulos W."/>
            <person name="Angelini C."/>
            <person name="Antonin V."/>
            <person name="Barry K.W."/>
            <person name="Bougher N.L."/>
            <person name="Buchanan P."/>
            <person name="Buyck B."/>
            <person name="Bense V."/>
            <person name="Catcheside P."/>
            <person name="Chovatia M."/>
            <person name="Cooper J."/>
            <person name="Damon W."/>
            <person name="Desjardin D."/>
            <person name="Finy P."/>
            <person name="Geml J."/>
            <person name="Haridas S."/>
            <person name="Hughes K."/>
            <person name="Justo A."/>
            <person name="Karasinski D."/>
            <person name="Kautmanova I."/>
            <person name="Kiss B."/>
            <person name="Kocsube S."/>
            <person name="Kotiranta H."/>
            <person name="LaButti K.M."/>
            <person name="Lechner B.E."/>
            <person name="Liimatainen K."/>
            <person name="Lipzen A."/>
            <person name="Lukacs Z."/>
            <person name="Mihaltcheva S."/>
            <person name="Morgado L.N."/>
            <person name="Niskanen T."/>
            <person name="Noordeloos M.E."/>
            <person name="Ohm R.A."/>
            <person name="Ortiz-Santana B."/>
            <person name="Ovrebo C."/>
            <person name="Racz N."/>
            <person name="Riley R."/>
            <person name="Savchenko A."/>
            <person name="Shiryaev A."/>
            <person name="Soop K."/>
            <person name="Spirin V."/>
            <person name="Szebenyi C."/>
            <person name="Tomsovsky M."/>
            <person name="Tulloss R.E."/>
            <person name="Uehling J."/>
            <person name="Grigoriev I.V."/>
            <person name="Vagvolgyi C."/>
            <person name="Papp T."/>
            <person name="Martin F.M."/>
            <person name="Miettinen O."/>
            <person name="Hibbett D.S."/>
            <person name="Nagy L.G."/>
        </authorList>
    </citation>
    <scope>NUCLEOTIDE SEQUENCE [LARGE SCALE GENOMIC DNA]</scope>
    <source>
        <strain evidence="3 4">CBS 121175</strain>
    </source>
</reference>
<dbReference type="STRING" id="230819.A0A5C3L7X3"/>
<feature type="region of interest" description="Disordered" evidence="1">
    <location>
        <begin position="122"/>
        <end position="155"/>
    </location>
</feature>
<keyword evidence="4" id="KW-1185">Reference proteome</keyword>
<keyword evidence="2" id="KW-0732">Signal</keyword>
<sequence length="180" mass="18918">MRFFPVALLAFASSALGYTILFPNEAEGWTDQGPQVLTWHREADDRLNFTVVLSNPGLMGEDQILAALVDGTLLNTTMNPPDSGSTTGWPSPGSGYIVRLVAETTNVTGVLAQSTAFEIEEANITTSTRTPTRRPTSTPINTEQPDAAATDDTLPTSGALSGSTISAAAVAFAMVPALFL</sequence>
<evidence type="ECO:0000256" key="1">
    <source>
        <dbReference type="SAM" id="MobiDB-lite"/>
    </source>
</evidence>
<dbReference type="Proteomes" id="UP000307440">
    <property type="component" value="Unassembled WGS sequence"/>
</dbReference>
<feature type="signal peptide" evidence="2">
    <location>
        <begin position="1"/>
        <end position="17"/>
    </location>
</feature>
<name>A0A5C3L7X3_COPMA</name>
<evidence type="ECO:0000313" key="3">
    <source>
        <dbReference type="EMBL" id="TFK28897.1"/>
    </source>
</evidence>
<evidence type="ECO:0000256" key="2">
    <source>
        <dbReference type="SAM" id="SignalP"/>
    </source>
</evidence>
<protein>
    <recommendedName>
        <fullName evidence="5">Ser-Thr-rich glycosyl-phosphatidyl-inositol-anchored membrane family-domain-containing protein</fullName>
    </recommendedName>
</protein>